<reference evidence="1" key="1">
    <citation type="submission" date="2020-08" db="EMBL/GenBank/DDBJ databases">
        <title>Multicomponent nature underlies the extraordinary mechanical properties of spider dragline silk.</title>
        <authorList>
            <person name="Kono N."/>
            <person name="Nakamura H."/>
            <person name="Mori M."/>
            <person name="Yoshida Y."/>
            <person name="Ohtoshi R."/>
            <person name="Malay A.D."/>
            <person name="Moran D.A.P."/>
            <person name="Tomita M."/>
            <person name="Numata K."/>
            <person name="Arakawa K."/>
        </authorList>
    </citation>
    <scope>NUCLEOTIDE SEQUENCE</scope>
</reference>
<dbReference type="EMBL" id="BMAV01008888">
    <property type="protein sequence ID" value="GFY52755.1"/>
    <property type="molecule type" value="Genomic_DNA"/>
</dbReference>
<protein>
    <submittedName>
        <fullName evidence="1">SOCS box domain-containing protein</fullName>
    </submittedName>
</protein>
<accession>A0A8X7C2A2</accession>
<gene>
    <name evidence="1" type="primary">NCL1_41151</name>
    <name evidence="1" type="ORF">TNIN_371661</name>
</gene>
<sequence length="378" mass="44386">MSKRAGSPIPTVPKKLITQEKICDNWHAHFHSSNPVDSNILYILQPTDVVKGSFIIYKPLTHLDLALGEYGRLEKTCYTIDSYRSQQFPRRYVLYKYHLDLPKKQDDILCKNVTVCYHANLCYMLRTWHSYIVTAIQKSNDKVKTLCKFFEMFNFTNGSQIRCLELIANKQGDSRLISRCLEINNEIVKKFFFTSYNPRLVDFALYHTTCAKRRIFNNISLDWRQTPTFKSTGCFYELIKYGYSYPYVPGNFLPCLKDAVKYHINPHANSYPSRVFLSSYHRQNIFLLTLLLLFRKQPNQQHSDIERLLKIFWQSIPDPYLTPAEISRGSDELQCSKTWNTKFTMYYKRKISSGCLQLKPRPLVHLCSCIIPLEKTPL</sequence>
<evidence type="ECO:0000313" key="1">
    <source>
        <dbReference type="EMBL" id="GFY52755.1"/>
    </source>
</evidence>
<dbReference type="OrthoDB" id="6425080at2759"/>
<comment type="caution">
    <text evidence="1">The sequence shown here is derived from an EMBL/GenBank/DDBJ whole genome shotgun (WGS) entry which is preliminary data.</text>
</comment>
<dbReference type="AlphaFoldDB" id="A0A8X7C2A2"/>
<organism evidence="1 2">
    <name type="scientific">Trichonephila inaurata madagascariensis</name>
    <dbReference type="NCBI Taxonomy" id="2747483"/>
    <lineage>
        <taxon>Eukaryota</taxon>
        <taxon>Metazoa</taxon>
        <taxon>Ecdysozoa</taxon>
        <taxon>Arthropoda</taxon>
        <taxon>Chelicerata</taxon>
        <taxon>Arachnida</taxon>
        <taxon>Araneae</taxon>
        <taxon>Araneomorphae</taxon>
        <taxon>Entelegynae</taxon>
        <taxon>Araneoidea</taxon>
        <taxon>Nephilidae</taxon>
        <taxon>Trichonephila</taxon>
        <taxon>Trichonephila inaurata</taxon>
    </lineage>
</organism>
<proteinExistence type="predicted"/>
<name>A0A8X7C2A2_9ARAC</name>
<keyword evidence="2" id="KW-1185">Reference proteome</keyword>
<evidence type="ECO:0000313" key="2">
    <source>
        <dbReference type="Proteomes" id="UP000886998"/>
    </source>
</evidence>
<dbReference type="Proteomes" id="UP000886998">
    <property type="component" value="Unassembled WGS sequence"/>
</dbReference>